<organism evidence="2 3">
    <name type="scientific">Actinoplanes octamycinicus</name>
    <dbReference type="NCBI Taxonomy" id="135948"/>
    <lineage>
        <taxon>Bacteria</taxon>
        <taxon>Bacillati</taxon>
        <taxon>Actinomycetota</taxon>
        <taxon>Actinomycetes</taxon>
        <taxon>Micromonosporales</taxon>
        <taxon>Micromonosporaceae</taxon>
        <taxon>Actinoplanes</taxon>
    </lineage>
</organism>
<dbReference type="Pfam" id="PF01381">
    <property type="entry name" value="HTH_3"/>
    <property type="match status" value="1"/>
</dbReference>
<proteinExistence type="predicted"/>
<dbReference type="AlphaFoldDB" id="A0A7W7MAW5"/>
<dbReference type="Proteomes" id="UP000546162">
    <property type="component" value="Unassembled WGS sequence"/>
</dbReference>
<gene>
    <name evidence="2" type="ORF">BJY16_006968</name>
</gene>
<keyword evidence="2" id="KW-0238">DNA-binding</keyword>
<dbReference type="SUPFAM" id="SSF47413">
    <property type="entry name" value="lambda repressor-like DNA-binding domains"/>
    <property type="match status" value="1"/>
</dbReference>
<accession>A0A7W7MAW5</accession>
<dbReference type="InterPro" id="IPR010982">
    <property type="entry name" value="Lambda_DNA-bd_dom_sf"/>
</dbReference>
<dbReference type="InterPro" id="IPR001387">
    <property type="entry name" value="Cro/C1-type_HTH"/>
</dbReference>
<sequence length="110" mass="11967">MEMRDVKLSGLKSAGEVIEERRQADAGFLDEWDRTAFAREVAVTVVRYRAEQGISQRRLADLTGLQQPAIARLERGSEAPGLATLARLTRATGLTFRLEIANGSAGLVPA</sequence>
<evidence type="ECO:0000259" key="1">
    <source>
        <dbReference type="PROSITE" id="PS50943"/>
    </source>
</evidence>
<dbReference type="PROSITE" id="PS50943">
    <property type="entry name" value="HTH_CROC1"/>
    <property type="match status" value="1"/>
</dbReference>
<feature type="domain" description="HTH cro/C1-type" evidence="1">
    <location>
        <begin position="45"/>
        <end position="100"/>
    </location>
</feature>
<protein>
    <submittedName>
        <fullName evidence="2">DNA-binding XRE family transcriptional regulator</fullName>
    </submittedName>
</protein>
<evidence type="ECO:0000313" key="3">
    <source>
        <dbReference type="Proteomes" id="UP000546162"/>
    </source>
</evidence>
<dbReference type="SMART" id="SM00530">
    <property type="entry name" value="HTH_XRE"/>
    <property type="match status" value="1"/>
</dbReference>
<reference evidence="2 3" key="1">
    <citation type="submission" date="2020-08" db="EMBL/GenBank/DDBJ databases">
        <title>Sequencing the genomes of 1000 actinobacteria strains.</title>
        <authorList>
            <person name="Klenk H.-P."/>
        </authorList>
    </citation>
    <scope>NUCLEOTIDE SEQUENCE [LARGE SCALE GENOMIC DNA]</scope>
    <source>
        <strain evidence="2 3">DSM 45809</strain>
    </source>
</reference>
<comment type="caution">
    <text evidence="2">The sequence shown here is derived from an EMBL/GenBank/DDBJ whole genome shotgun (WGS) entry which is preliminary data.</text>
</comment>
<dbReference type="EMBL" id="JACHNB010000001">
    <property type="protein sequence ID" value="MBB4743509.1"/>
    <property type="molecule type" value="Genomic_DNA"/>
</dbReference>
<evidence type="ECO:0000313" key="2">
    <source>
        <dbReference type="EMBL" id="MBB4743509.1"/>
    </source>
</evidence>
<dbReference type="GO" id="GO:0003677">
    <property type="term" value="F:DNA binding"/>
    <property type="evidence" value="ECO:0007669"/>
    <property type="project" value="UniProtKB-KW"/>
</dbReference>
<dbReference type="CDD" id="cd00093">
    <property type="entry name" value="HTH_XRE"/>
    <property type="match status" value="1"/>
</dbReference>
<keyword evidence="3" id="KW-1185">Reference proteome</keyword>
<name>A0A7W7MAW5_9ACTN</name>
<dbReference type="Gene3D" id="1.10.260.40">
    <property type="entry name" value="lambda repressor-like DNA-binding domains"/>
    <property type="match status" value="1"/>
</dbReference>